<reference evidence="1 2" key="1">
    <citation type="submission" date="2020-04" db="EMBL/GenBank/DDBJ databases">
        <title>Draft Genome Sequence of Streptomyces morookaense DSM 40503, an 8-azaguanine-producing strain.</title>
        <authorList>
            <person name="Qi J."/>
            <person name="Gao J.-M."/>
        </authorList>
    </citation>
    <scope>NUCLEOTIDE SEQUENCE [LARGE SCALE GENOMIC DNA]</scope>
    <source>
        <strain evidence="1 2">DSM 40503</strain>
    </source>
</reference>
<proteinExistence type="predicted"/>
<sequence length="307" mass="32395">MGAGRVAGVTRAKAVLSRRLGASGARDIAASGTPAGALRRLTDSPYRRGVDAGATLEEAQRAVTSTLLWNLRVLAGWQPRDGVNALRVLAAGFEIANVRDLLRASAGADSPPPYRLRALATAWPRISRARTNTGVRAALAASPWGDPGADSPAALVTGMRISAAVRMASTVPCAGDWAAGRAALLVARERFVSGRRLTEPSARRASRLLGPEAVRAPSFPEFRRLLPRAARWATEGAGRAEDLWRAEAHWWKRIEQDGLALARRSGYGIEPVVGAVAVLSADAWRVRGALELAARGGPAGEADDVLV</sequence>
<dbReference type="AlphaFoldDB" id="A0A7Y7B010"/>
<accession>A0A7Y7B010</accession>
<gene>
    <name evidence="1" type="ORF">HG542_02465</name>
</gene>
<dbReference type="RefSeq" id="WP_171078316.1">
    <property type="nucleotide sequence ID" value="NZ_BNBU01000001.1"/>
</dbReference>
<comment type="caution">
    <text evidence="1">The sequence shown here is derived from an EMBL/GenBank/DDBJ whole genome shotgun (WGS) entry which is preliminary data.</text>
</comment>
<evidence type="ECO:0000313" key="2">
    <source>
        <dbReference type="Proteomes" id="UP000587462"/>
    </source>
</evidence>
<dbReference type="EMBL" id="JABBXF010000004">
    <property type="protein sequence ID" value="NVK76519.1"/>
    <property type="molecule type" value="Genomic_DNA"/>
</dbReference>
<keyword evidence="2" id="KW-1185">Reference proteome</keyword>
<name>A0A7Y7B010_STRMO</name>
<dbReference type="Proteomes" id="UP000587462">
    <property type="component" value="Unassembled WGS sequence"/>
</dbReference>
<protein>
    <submittedName>
        <fullName evidence="1">Uncharacterized protein</fullName>
    </submittedName>
</protein>
<evidence type="ECO:0000313" key="1">
    <source>
        <dbReference type="EMBL" id="NVK76519.1"/>
    </source>
</evidence>
<organism evidence="1 2">
    <name type="scientific">Streptomyces morookaense</name>
    <name type="common">Streptoverticillium morookaense</name>
    <dbReference type="NCBI Taxonomy" id="1970"/>
    <lineage>
        <taxon>Bacteria</taxon>
        <taxon>Bacillati</taxon>
        <taxon>Actinomycetota</taxon>
        <taxon>Actinomycetes</taxon>
        <taxon>Kitasatosporales</taxon>
        <taxon>Streptomycetaceae</taxon>
        <taxon>Streptomyces</taxon>
    </lineage>
</organism>